<dbReference type="PANTHER" id="PTHR30618:SF0">
    <property type="entry name" value="PURINE-URACIL PERMEASE NCS1"/>
    <property type="match status" value="1"/>
</dbReference>
<dbReference type="EMBL" id="JAGSPN010000514">
    <property type="protein sequence ID" value="MBR7784708.1"/>
    <property type="molecule type" value="Genomic_DNA"/>
</dbReference>
<evidence type="ECO:0000256" key="2">
    <source>
        <dbReference type="ARBA" id="ARBA00008974"/>
    </source>
</evidence>
<evidence type="ECO:0000256" key="3">
    <source>
        <dbReference type="ARBA" id="ARBA00022692"/>
    </source>
</evidence>
<feature type="non-terminal residue" evidence="7">
    <location>
        <position position="101"/>
    </location>
</feature>
<feature type="transmembrane region" description="Helical" evidence="6">
    <location>
        <begin position="73"/>
        <end position="91"/>
    </location>
</feature>
<keyword evidence="8" id="KW-1185">Reference proteome</keyword>
<evidence type="ECO:0000256" key="5">
    <source>
        <dbReference type="ARBA" id="ARBA00023136"/>
    </source>
</evidence>
<proteinExistence type="inferred from homology"/>
<dbReference type="AlphaFoldDB" id="A0A941DPK9"/>
<comment type="caution">
    <text evidence="7">The sequence shown here is derived from an EMBL/GenBank/DDBJ whole genome shotgun (WGS) entry which is preliminary data.</text>
</comment>
<accession>A0A941DPK9</accession>
<dbReference type="GO" id="GO:0005886">
    <property type="term" value="C:plasma membrane"/>
    <property type="evidence" value="ECO:0007669"/>
    <property type="project" value="TreeGrafter"/>
</dbReference>
<dbReference type="PANTHER" id="PTHR30618">
    <property type="entry name" value="NCS1 FAMILY PURINE/PYRIMIDINE TRANSPORTER"/>
    <property type="match status" value="1"/>
</dbReference>
<dbReference type="InterPro" id="IPR001248">
    <property type="entry name" value="Pur-cyt_permease"/>
</dbReference>
<comment type="subcellular location">
    <subcellularLocation>
        <location evidence="1">Membrane</location>
        <topology evidence="1">Multi-pass membrane protein</topology>
    </subcellularLocation>
</comment>
<keyword evidence="5 6" id="KW-0472">Membrane</keyword>
<evidence type="ECO:0000256" key="4">
    <source>
        <dbReference type="ARBA" id="ARBA00022989"/>
    </source>
</evidence>
<dbReference type="RefSeq" id="WP_212689818.1">
    <property type="nucleotide sequence ID" value="NZ_JAGSPN010000514.1"/>
</dbReference>
<keyword evidence="4 6" id="KW-1133">Transmembrane helix</keyword>
<dbReference type="InterPro" id="IPR045225">
    <property type="entry name" value="Uracil/uridine/allantoin_perm"/>
</dbReference>
<reference evidence="7" key="1">
    <citation type="submission" date="2021-04" db="EMBL/GenBank/DDBJ databases">
        <title>novel species isolated from subtropical streams in China.</title>
        <authorList>
            <person name="Lu H."/>
        </authorList>
    </citation>
    <scope>NUCLEOTIDE SEQUENCE</scope>
    <source>
        <strain evidence="7">LFS511W</strain>
    </source>
</reference>
<evidence type="ECO:0000313" key="8">
    <source>
        <dbReference type="Proteomes" id="UP000680067"/>
    </source>
</evidence>
<sequence length="101" mass="10760">ALLAVIVTSATVVLYGKAIWDPVDLASRMTGAAVLVALIILLIDTVSVNLAANLVGPAYDFSALNPEKISYKTGGYITAGIALVMMPWKILETTQGYIFTW</sequence>
<comment type="similarity">
    <text evidence="2">Belongs to the purine-cytosine permease (2.A.39) family.</text>
</comment>
<organism evidence="7 8">
    <name type="scientific">Undibacterium luofuense</name>
    <dbReference type="NCBI Taxonomy" id="2828733"/>
    <lineage>
        <taxon>Bacteria</taxon>
        <taxon>Pseudomonadati</taxon>
        <taxon>Pseudomonadota</taxon>
        <taxon>Betaproteobacteria</taxon>
        <taxon>Burkholderiales</taxon>
        <taxon>Oxalobacteraceae</taxon>
        <taxon>Undibacterium</taxon>
    </lineage>
</organism>
<gene>
    <name evidence="7" type="ORF">KDM89_21480</name>
</gene>
<dbReference type="Gene3D" id="1.10.4160.10">
    <property type="entry name" value="Hydantoin permease"/>
    <property type="match status" value="1"/>
</dbReference>
<evidence type="ECO:0000256" key="6">
    <source>
        <dbReference type="SAM" id="Phobius"/>
    </source>
</evidence>
<evidence type="ECO:0000313" key="7">
    <source>
        <dbReference type="EMBL" id="MBR7784708.1"/>
    </source>
</evidence>
<protein>
    <submittedName>
        <fullName evidence="7">Cytosine permease</fullName>
    </submittedName>
</protein>
<feature type="non-terminal residue" evidence="7">
    <location>
        <position position="1"/>
    </location>
</feature>
<dbReference type="Proteomes" id="UP000680067">
    <property type="component" value="Unassembled WGS sequence"/>
</dbReference>
<keyword evidence="3 6" id="KW-0812">Transmembrane</keyword>
<dbReference type="GO" id="GO:0015205">
    <property type="term" value="F:nucleobase transmembrane transporter activity"/>
    <property type="evidence" value="ECO:0007669"/>
    <property type="project" value="TreeGrafter"/>
</dbReference>
<feature type="transmembrane region" description="Helical" evidence="6">
    <location>
        <begin position="32"/>
        <end position="52"/>
    </location>
</feature>
<evidence type="ECO:0000256" key="1">
    <source>
        <dbReference type="ARBA" id="ARBA00004141"/>
    </source>
</evidence>
<name>A0A941DPK9_9BURK</name>
<dbReference type="Pfam" id="PF02133">
    <property type="entry name" value="Transp_cyt_pur"/>
    <property type="match status" value="1"/>
</dbReference>